<reference evidence="6 7" key="1">
    <citation type="submission" date="2017-09" db="EMBL/GenBank/DDBJ databases">
        <title>Depth-based differentiation of microbial function through sediment-hosted aquifers and enrichment of novel symbionts in the deep terrestrial subsurface.</title>
        <authorList>
            <person name="Probst A.J."/>
            <person name="Ladd B."/>
            <person name="Jarett J.K."/>
            <person name="Geller-Mcgrath D.E."/>
            <person name="Sieber C.M."/>
            <person name="Emerson J.B."/>
            <person name="Anantharaman K."/>
            <person name="Thomas B.C."/>
            <person name="Malmstrom R."/>
            <person name="Stieglmeier M."/>
            <person name="Klingl A."/>
            <person name="Woyke T."/>
            <person name="Ryan C.M."/>
            <person name="Banfield J.F."/>
        </authorList>
    </citation>
    <scope>NUCLEOTIDE SEQUENCE [LARGE SCALE GENOMIC DNA]</scope>
    <source>
        <strain evidence="6">CG23_combo_of_CG06-09_8_20_14_all_54_14</strain>
    </source>
</reference>
<dbReference type="SUPFAM" id="SSF57829">
    <property type="entry name" value="Zn-binding ribosomal proteins"/>
    <property type="match status" value="1"/>
</dbReference>
<dbReference type="GO" id="GO:0003735">
    <property type="term" value="F:structural constituent of ribosome"/>
    <property type="evidence" value="ECO:0007669"/>
    <property type="project" value="InterPro"/>
</dbReference>
<dbReference type="AlphaFoldDB" id="A0A2G9Z9Q9"/>
<dbReference type="EMBL" id="PCRZ01000028">
    <property type="protein sequence ID" value="PIP29905.1"/>
    <property type="molecule type" value="Genomic_DNA"/>
</dbReference>
<dbReference type="InterPro" id="IPR002677">
    <property type="entry name" value="Ribosomal_bL32"/>
</dbReference>
<comment type="caution">
    <text evidence="6">The sequence shown here is derived from an EMBL/GenBank/DDBJ whole genome shotgun (WGS) entry which is preliminary data.</text>
</comment>
<organism evidence="6 7">
    <name type="scientific">Candidatus Jorgensenbacteria bacterium CG23_combo_of_CG06-09_8_20_14_all_54_14</name>
    <dbReference type="NCBI Taxonomy" id="1974595"/>
    <lineage>
        <taxon>Bacteria</taxon>
        <taxon>Candidatus Joergenseniibacteriota</taxon>
    </lineage>
</organism>
<protein>
    <recommendedName>
        <fullName evidence="4 5">Large ribosomal subunit protein bL32</fullName>
    </recommendedName>
</protein>
<dbReference type="PANTHER" id="PTHR35534:SF1">
    <property type="entry name" value="LARGE RIBOSOMAL SUBUNIT PROTEIN BL32"/>
    <property type="match status" value="1"/>
</dbReference>
<evidence type="ECO:0000256" key="5">
    <source>
        <dbReference type="HAMAP-Rule" id="MF_00340"/>
    </source>
</evidence>
<keyword evidence="2 5" id="KW-0689">Ribosomal protein</keyword>
<evidence type="ECO:0000256" key="2">
    <source>
        <dbReference type="ARBA" id="ARBA00022980"/>
    </source>
</evidence>
<name>A0A2G9Z9Q9_9BACT</name>
<dbReference type="GO" id="GO:0015934">
    <property type="term" value="C:large ribosomal subunit"/>
    <property type="evidence" value="ECO:0007669"/>
    <property type="project" value="InterPro"/>
</dbReference>
<accession>A0A2G9Z9Q9</accession>
<evidence type="ECO:0000256" key="1">
    <source>
        <dbReference type="ARBA" id="ARBA00008560"/>
    </source>
</evidence>
<proteinExistence type="inferred from homology"/>
<dbReference type="NCBIfam" id="TIGR01031">
    <property type="entry name" value="rpmF_bact"/>
    <property type="match status" value="1"/>
</dbReference>
<dbReference type="Proteomes" id="UP000228812">
    <property type="component" value="Unassembled WGS sequence"/>
</dbReference>
<evidence type="ECO:0000313" key="7">
    <source>
        <dbReference type="Proteomes" id="UP000228812"/>
    </source>
</evidence>
<evidence type="ECO:0000256" key="4">
    <source>
        <dbReference type="ARBA" id="ARBA00035178"/>
    </source>
</evidence>
<sequence>MTRLSHHAKSKVGRRRSQQALKKLPLTVCANCKAPTFSHRVCPQCGAYKRQPKKNSKLQTPNHK</sequence>
<gene>
    <name evidence="5 6" type="primary">rpmF</name>
    <name evidence="6" type="ORF">COX26_01595</name>
</gene>
<dbReference type="InterPro" id="IPR011332">
    <property type="entry name" value="Ribosomal_zn-bd"/>
</dbReference>
<dbReference type="HAMAP" id="MF_00340">
    <property type="entry name" value="Ribosomal_bL32"/>
    <property type="match status" value="1"/>
</dbReference>
<dbReference type="GO" id="GO:0006412">
    <property type="term" value="P:translation"/>
    <property type="evidence" value="ECO:0007669"/>
    <property type="project" value="UniProtKB-UniRule"/>
</dbReference>
<dbReference type="Pfam" id="PF01783">
    <property type="entry name" value="Ribosomal_L32p"/>
    <property type="match status" value="1"/>
</dbReference>
<evidence type="ECO:0000313" key="6">
    <source>
        <dbReference type="EMBL" id="PIP29905.1"/>
    </source>
</evidence>
<dbReference type="InterPro" id="IPR044957">
    <property type="entry name" value="Ribosomal_bL32_bact"/>
</dbReference>
<evidence type="ECO:0000256" key="3">
    <source>
        <dbReference type="ARBA" id="ARBA00023274"/>
    </source>
</evidence>
<dbReference type="PANTHER" id="PTHR35534">
    <property type="entry name" value="50S RIBOSOMAL PROTEIN L32"/>
    <property type="match status" value="1"/>
</dbReference>
<keyword evidence="3 5" id="KW-0687">Ribonucleoprotein</keyword>
<comment type="similarity">
    <text evidence="1 5">Belongs to the bacterial ribosomal protein bL32 family.</text>
</comment>